<reference evidence="1 2" key="1">
    <citation type="submission" date="2015-11" db="EMBL/GenBank/DDBJ databases">
        <title>Exploring the genomic traits of fungus-feeding bacterial genus Collimonas.</title>
        <authorList>
            <person name="Song C."/>
            <person name="Schmidt R."/>
            <person name="de Jager V."/>
            <person name="Krzyzanowska D."/>
            <person name="Jongedijk E."/>
            <person name="Cankar K."/>
            <person name="Beekwilder J."/>
            <person name="van Veen A."/>
            <person name="de Boer W."/>
            <person name="van Veen J.A."/>
            <person name="Garbeva P."/>
        </authorList>
    </citation>
    <scope>NUCLEOTIDE SEQUENCE [LARGE SCALE GENOMIC DNA]</scope>
    <source>
        <strain evidence="1 2">Ter291</strain>
    </source>
</reference>
<accession>A0ABN4M613</accession>
<sequence>MSEAEHARIKKTVAVVKAKAPELVAVIKDLHALGMIDGWRSVTITKGNDEPHQ</sequence>
<protein>
    <submittedName>
        <fullName evidence="1">Uncharacterized protein</fullName>
    </submittedName>
</protein>
<organism evidence="1 2">
    <name type="scientific">Collimonas pratensis</name>
    <dbReference type="NCBI Taxonomy" id="279113"/>
    <lineage>
        <taxon>Bacteria</taxon>
        <taxon>Pseudomonadati</taxon>
        <taxon>Pseudomonadota</taxon>
        <taxon>Betaproteobacteria</taxon>
        <taxon>Burkholderiales</taxon>
        <taxon>Oxalobacteraceae</taxon>
        <taxon>Collimonas</taxon>
    </lineage>
</organism>
<gene>
    <name evidence="1" type="ORF">CPter291_1394</name>
</gene>
<name>A0ABN4M613_9BURK</name>
<evidence type="ECO:0000313" key="2">
    <source>
        <dbReference type="Proteomes" id="UP000074914"/>
    </source>
</evidence>
<evidence type="ECO:0000313" key="1">
    <source>
        <dbReference type="EMBL" id="AMP13668.1"/>
    </source>
</evidence>
<dbReference type="Proteomes" id="UP000074914">
    <property type="component" value="Chromosome"/>
</dbReference>
<proteinExistence type="predicted"/>
<keyword evidence="2" id="KW-1185">Reference proteome</keyword>
<dbReference type="EMBL" id="CP013236">
    <property type="protein sequence ID" value="AMP13668.1"/>
    <property type="molecule type" value="Genomic_DNA"/>
</dbReference>